<reference evidence="3 4" key="1">
    <citation type="journal article" date="2015" name="Int. J. Syst. Evol. Microbiol.">
        <title>Roseomonas oryzae sp. nov., isolated from paddy rhizosphere soil.</title>
        <authorList>
            <person name="Ramaprasad E.V."/>
            <person name="Sasikala Ch."/>
            <person name="Ramana Ch.V."/>
        </authorList>
    </citation>
    <scope>NUCLEOTIDE SEQUENCE [LARGE SCALE GENOMIC DNA]</scope>
    <source>
        <strain evidence="3 4">KCTC 42542</strain>
    </source>
</reference>
<accession>A0A5B2TKY7</accession>
<gene>
    <name evidence="3" type="ORF">F0Q34_03810</name>
</gene>
<proteinExistence type="predicted"/>
<evidence type="ECO:0000313" key="4">
    <source>
        <dbReference type="Proteomes" id="UP000322110"/>
    </source>
</evidence>
<evidence type="ECO:0000313" key="3">
    <source>
        <dbReference type="EMBL" id="KAA2214823.1"/>
    </source>
</evidence>
<evidence type="ECO:0000256" key="1">
    <source>
        <dbReference type="SAM" id="MobiDB-lite"/>
    </source>
</evidence>
<feature type="region of interest" description="Disordered" evidence="1">
    <location>
        <begin position="253"/>
        <end position="284"/>
    </location>
</feature>
<dbReference type="Proteomes" id="UP000322110">
    <property type="component" value="Unassembled WGS sequence"/>
</dbReference>
<evidence type="ECO:0000256" key="2">
    <source>
        <dbReference type="SAM" id="SignalP"/>
    </source>
</evidence>
<feature type="compositionally biased region" description="Low complexity" evidence="1">
    <location>
        <begin position="256"/>
        <end position="266"/>
    </location>
</feature>
<evidence type="ECO:0008006" key="5">
    <source>
        <dbReference type="Google" id="ProtNLM"/>
    </source>
</evidence>
<dbReference type="EMBL" id="VUKA01000001">
    <property type="protein sequence ID" value="KAA2214823.1"/>
    <property type="molecule type" value="Genomic_DNA"/>
</dbReference>
<name>A0A5B2TKY7_9PROT</name>
<organism evidence="3 4">
    <name type="scientific">Teichococcus oryzae</name>
    <dbReference type="NCBI Taxonomy" id="1608942"/>
    <lineage>
        <taxon>Bacteria</taxon>
        <taxon>Pseudomonadati</taxon>
        <taxon>Pseudomonadota</taxon>
        <taxon>Alphaproteobacteria</taxon>
        <taxon>Acetobacterales</taxon>
        <taxon>Roseomonadaceae</taxon>
        <taxon>Roseomonas</taxon>
    </lineage>
</organism>
<comment type="caution">
    <text evidence="3">The sequence shown here is derived from an EMBL/GenBank/DDBJ whole genome shotgun (WGS) entry which is preliminary data.</text>
</comment>
<keyword evidence="2" id="KW-0732">Signal</keyword>
<sequence>MQHFRRLAATIVVGSLVGLGSGAGMMAPAMAQALPPLGDAMVPDAASSSYTQRGVPAEATAANAVIARTRAIASAQRIAYERMATELGLPKGLSDSQIDGMVSSIIVEEERTSRTGYNGRLTVNFSPDRLPGAGRGVAGAAPALRPGDAAAPPVMPRQPATGFIQAEVRYSGLREWLEVRRRLAASPEIASFDVEAIAVDGARLRLGLRQDPQAAAQALPASGLSMAPGLAPRAAPAPVPGRLAPPVPWGAPAPAAPVSAAPSEAGPGSGPVPGPWQLGLTGGV</sequence>
<dbReference type="OrthoDB" id="7273812at2"/>
<protein>
    <recommendedName>
        <fullName evidence="5">DUF2066 domain-containing protein</fullName>
    </recommendedName>
</protein>
<feature type="signal peptide" evidence="2">
    <location>
        <begin position="1"/>
        <end position="31"/>
    </location>
</feature>
<feature type="chain" id="PRO_5022797064" description="DUF2066 domain-containing protein" evidence="2">
    <location>
        <begin position="32"/>
        <end position="284"/>
    </location>
</feature>
<dbReference type="AlphaFoldDB" id="A0A5B2TKY7"/>
<keyword evidence="4" id="KW-1185">Reference proteome</keyword>
<dbReference type="RefSeq" id="WP_149810778.1">
    <property type="nucleotide sequence ID" value="NZ_VUKA01000001.1"/>
</dbReference>